<proteinExistence type="predicted"/>
<keyword evidence="2" id="KW-1185">Reference proteome</keyword>
<evidence type="ECO:0000313" key="1">
    <source>
        <dbReference type="EMBL" id="RKD73558.1"/>
    </source>
</evidence>
<evidence type="ECO:0008006" key="3">
    <source>
        <dbReference type="Google" id="ProtNLM"/>
    </source>
</evidence>
<dbReference type="EMBL" id="RAPK01000008">
    <property type="protein sequence ID" value="RKD73558.1"/>
    <property type="molecule type" value="Genomic_DNA"/>
</dbReference>
<dbReference type="AlphaFoldDB" id="A0A419V4V3"/>
<dbReference type="Gene3D" id="1.25.10.10">
    <property type="entry name" value="Leucine-rich Repeat Variant"/>
    <property type="match status" value="1"/>
</dbReference>
<protein>
    <recommendedName>
        <fullName evidence="3">HEAT repeat protein</fullName>
    </recommendedName>
</protein>
<evidence type="ECO:0000313" key="2">
    <source>
        <dbReference type="Proteomes" id="UP000285120"/>
    </source>
</evidence>
<reference evidence="1 2" key="1">
    <citation type="submission" date="2018-09" db="EMBL/GenBank/DDBJ databases">
        <title>Genomic Encyclopedia of Archaeal and Bacterial Type Strains, Phase II (KMG-II): from individual species to whole genera.</title>
        <authorList>
            <person name="Goeker M."/>
        </authorList>
    </citation>
    <scope>NUCLEOTIDE SEQUENCE [LARGE SCALE GENOMIC DNA]</scope>
    <source>
        <strain evidence="1 2">DSM 17008</strain>
    </source>
</reference>
<sequence length="181" mass="21459">MDQALWEAFERLEHEDKQIRYQAFLDVMAAAEEENTWSYDVWDRCAQDLTHRDPHRRATAAQILCRLAKSDPEERIFAVFSDLYDVTRDPKFVTARHALQSFWRIGLGGTRQKEAVVEALEYRFRECIFEKNDTLIRSDILEGLKMLFDETGDAAIKAKALELMDIEDREKYQKKYMNIWK</sequence>
<dbReference type="InterPro" id="IPR011989">
    <property type="entry name" value="ARM-like"/>
</dbReference>
<dbReference type="SUPFAM" id="SSF48371">
    <property type="entry name" value="ARM repeat"/>
    <property type="match status" value="1"/>
</dbReference>
<organism evidence="1 2">
    <name type="scientific">Sinobaca qinghaiensis</name>
    <dbReference type="NCBI Taxonomy" id="342944"/>
    <lineage>
        <taxon>Bacteria</taxon>
        <taxon>Bacillati</taxon>
        <taxon>Bacillota</taxon>
        <taxon>Bacilli</taxon>
        <taxon>Bacillales</taxon>
        <taxon>Sporolactobacillaceae</taxon>
        <taxon>Sinobaca</taxon>
    </lineage>
</organism>
<dbReference type="OrthoDB" id="5510862at2"/>
<dbReference type="RefSeq" id="WP_120193046.1">
    <property type="nucleotide sequence ID" value="NZ_RAPK01000008.1"/>
</dbReference>
<name>A0A419V4V3_9BACL</name>
<dbReference type="Proteomes" id="UP000285120">
    <property type="component" value="Unassembled WGS sequence"/>
</dbReference>
<comment type="caution">
    <text evidence="1">The sequence shown here is derived from an EMBL/GenBank/DDBJ whole genome shotgun (WGS) entry which is preliminary data.</text>
</comment>
<gene>
    <name evidence="1" type="ORF">ATL39_1854</name>
</gene>
<dbReference type="InterPro" id="IPR016024">
    <property type="entry name" value="ARM-type_fold"/>
</dbReference>
<accession>A0A419V4V3</accession>